<keyword evidence="1" id="KW-1133">Transmembrane helix</keyword>
<dbReference type="RefSeq" id="WP_278010118.1">
    <property type="nucleotide sequence ID" value="NZ_CP121112.1"/>
</dbReference>
<name>A0ABV5HC83_9FLAO</name>
<dbReference type="Proteomes" id="UP001589562">
    <property type="component" value="Unassembled WGS sequence"/>
</dbReference>
<evidence type="ECO:0000313" key="3">
    <source>
        <dbReference type="Proteomes" id="UP001589562"/>
    </source>
</evidence>
<feature type="transmembrane region" description="Helical" evidence="1">
    <location>
        <begin position="36"/>
        <end position="54"/>
    </location>
</feature>
<keyword evidence="3" id="KW-1185">Reference proteome</keyword>
<evidence type="ECO:0000256" key="1">
    <source>
        <dbReference type="SAM" id="Phobius"/>
    </source>
</evidence>
<reference evidence="2 3" key="1">
    <citation type="submission" date="2024-09" db="EMBL/GenBank/DDBJ databases">
        <authorList>
            <person name="Sun Q."/>
            <person name="Mori K."/>
        </authorList>
    </citation>
    <scope>NUCLEOTIDE SEQUENCE [LARGE SCALE GENOMIC DNA]</scope>
    <source>
        <strain evidence="2 3">CECT 8365</strain>
    </source>
</reference>
<accession>A0ABV5HC83</accession>
<feature type="transmembrane region" description="Helical" evidence="1">
    <location>
        <begin position="6"/>
        <end position="24"/>
    </location>
</feature>
<evidence type="ECO:0008006" key="4">
    <source>
        <dbReference type="Google" id="ProtNLM"/>
    </source>
</evidence>
<keyword evidence="1" id="KW-0472">Membrane</keyword>
<keyword evidence="1" id="KW-0812">Transmembrane</keyword>
<comment type="caution">
    <text evidence="2">The sequence shown here is derived from an EMBL/GenBank/DDBJ whole genome shotgun (WGS) entry which is preliminary data.</text>
</comment>
<gene>
    <name evidence="2" type="ORF">ACFFVK_13055</name>
</gene>
<organism evidence="2 3">
    <name type="scientific">Flavobacterium gyeonganense</name>
    <dbReference type="NCBI Taxonomy" id="1310418"/>
    <lineage>
        <taxon>Bacteria</taxon>
        <taxon>Pseudomonadati</taxon>
        <taxon>Bacteroidota</taxon>
        <taxon>Flavobacteriia</taxon>
        <taxon>Flavobacteriales</taxon>
        <taxon>Flavobacteriaceae</taxon>
        <taxon>Flavobacterium</taxon>
    </lineage>
</organism>
<evidence type="ECO:0000313" key="2">
    <source>
        <dbReference type="EMBL" id="MFB9109508.1"/>
    </source>
</evidence>
<protein>
    <recommendedName>
        <fullName evidence="4">DUF5668 domain-containing protein</fullName>
    </recommendedName>
</protein>
<proteinExistence type="predicted"/>
<sequence>MENKKAPSFIIGIIAIILGWTLFKHFDFKNISFQKPWLDGLYMIVFILSVYILVKNNGKGAEK</sequence>
<dbReference type="EMBL" id="JBHMFE010000015">
    <property type="protein sequence ID" value="MFB9109508.1"/>
    <property type="molecule type" value="Genomic_DNA"/>
</dbReference>